<comment type="caution">
    <text evidence="11">The sequence shown here is derived from an EMBL/GenBank/DDBJ whole genome shotgun (WGS) entry which is preliminary data.</text>
</comment>
<evidence type="ECO:0000259" key="10">
    <source>
        <dbReference type="Pfam" id="PF05649"/>
    </source>
</evidence>
<feature type="domain" description="Peptidase M13 N-terminal" evidence="10">
    <location>
        <begin position="57"/>
        <end position="434"/>
    </location>
</feature>
<keyword evidence="8" id="KW-0732">Signal</keyword>
<dbReference type="PROSITE" id="PS51885">
    <property type="entry name" value="NEPRILYSIN"/>
    <property type="match status" value="1"/>
</dbReference>
<evidence type="ECO:0000256" key="6">
    <source>
        <dbReference type="ARBA" id="ARBA00022833"/>
    </source>
</evidence>
<keyword evidence="4" id="KW-0479">Metal-binding</keyword>
<dbReference type="InterPro" id="IPR008753">
    <property type="entry name" value="Peptidase_M13_N"/>
</dbReference>
<keyword evidence="12" id="KW-1185">Reference proteome</keyword>
<gene>
    <name evidence="11" type="ORF">ACFFJP_14635</name>
</gene>
<dbReference type="InterPro" id="IPR024079">
    <property type="entry name" value="MetalloPept_cat_dom_sf"/>
</dbReference>
<dbReference type="EMBL" id="JBHLXP010000003">
    <property type="protein sequence ID" value="MFC0049530.1"/>
    <property type="molecule type" value="Genomic_DNA"/>
</dbReference>
<accession>A0ABV6BF87</accession>
<comment type="cofactor">
    <cofactor evidence="1">
        <name>Zn(2+)</name>
        <dbReference type="ChEBI" id="CHEBI:29105"/>
    </cofactor>
</comment>
<dbReference type="Proteomes" id="UP001589813">
    <property type="component" value="Unassembled WGS sequence"/>
</dbReference>
<proteinExistence type="inferred from homology"/>
<sequence>MSQKTIIALAVAAALTLHLTGCGKAPDSAAPAASAQTETVALKSGIELGNLDTQMKPQQDFFRYVNGNWLAKTEIPADKSRWGSFDELRYNAEKHVLELVQQQAAKPAEVGTDAQKIGDLYRAFMDTAAIDALGLTPLNADIAAIDALKTPAELAVLWGKLQPQRYGTPVTLFVGQDQKNSTQYISLVNQSGLGMPDRDNYLKTDEKAEKIKQQYRWMIAKFWELAGWPDGTAAADRIYAIEQQLAAIQWSRVQNRDRAATYNKMTPAELATAAPGFDWAGFLQGAGMQGIDSLVVRQPTYLSEFAKLQSQISLADWQLYLKFHLIRSHAALLASGFEQASFDFYGRALNGLQQQKPREERAVAAIDEALGFMVGKLYVEKHFKPEAKARMEQLIKNLRAAFEQSINGLEWMSPETKQQALAKLAKFNTKIGYPDVWRDYSCLEVKAGDLVGNMQRSSACEYQRNTSRLGKPVDRTDWGMTPQTVNAYYSSTMNEIVFPAAILQPPFFNVEADDAVNYGAIGGVIGHEITHGFDDQGRRSDGDGNLRDWWTPDDEQKFKQRAQQMIDQYSAFNPIDDLHLQGALGLGENIADLGGLTVSYRAYQNSLAGKPAPVIDGFTGEKRFFIGWSQVWRIKFRDEALRQQIITGPHSPGMYRVLGVLSNMPEFYQAYDVKPGDGMYRPDDVRVKIW</sequence>
<feature type="domain" description="Peptidase M13 C-terminal" evidence="9">
    <location>
        <begin position="486"/>
        <end position="683"/>
    </location>
</feature>
<evidence type="ECO:0000256" key="1">
    <source>
        <dbReference type="ARBA" id="ARBA00001947"/>
    </source>
</evidence>
<keyword evidence="7" id="KW-0482">Metalloprotease</keyword>
<dbReference type="CDD" id="cd08662">
    <property type="entry name" value="M13"/>
    <property type="match status" value="1"/>
</dbReference>
<protein>
    <submittedName>
        <fullName evidence="11">M13 family metallopeptidase</fullName>
    </submittedName>
</protein>
<evidence type="ECO:0000256" key="4">
    <source>
        <dbReference type="ARBA" id="ARBA00022723"/>
    </source>
</evidence>
<evidence type="ECO:0000256" key="8">
    <source>
        <dbReference type="SAM" id="SignalP"/>
    </source>
</evidence>
<comment type="similarity">
    <text evidence="2">Belongs to the peptidase M13 family.</text>
</comment>
<feature type="signal peptide" evidence="8">
    <location>
        <begin position="1"/>
        <end position="25"/>
    </location>
</feature>
<dbReference type="InterPro" id="IPR018497">
    <property type="entry name" value="Peptidase_M13_C"/>
</dbReference>
<dbReference type="PRINTS" id="PR00786">
    <property type="entry name" value="NEPRILYSIN"/>
</dbReference>
<organism evidence="11 12">
    <name type="scientific">Rheinheimera tilapiae</name>
    <dbReference type="NCBI Taxonomy" id="875043"/>
    <lineage>
        <taxon>Bacteria</taxon>
        <taxon>Pseudomonadati</taxon>
        <taxon>Pseudomonadota</taxon>
        <taxon>Gammaproteobacteria</taxon>
        <taxon>Chromatiales</taxon>
        <taxon>Chromatiaceae</taxon>
        <taxon>Rheinheimera</taxon>
    </lineage>
</organism>
<evidence type="ECO:0000256" key="3">
    <source>
        <dbReference type="ARBA" id="ARBA00022670"/>
    </source>
</evidence>
<evidence type="ECO:0000313" key="12">
    <source>
        <dbReference type="Proteomes" id="UP001589813"/>
    </source>
</evidence>
<evidence type="ECO:0000259" key="9">
    <source>
        <dbReference type="Pfam" id="PF01431"/>
    </source>
</evidence>
<dbReference type="Gene3D" id="1.10.1380.10">
    <property type="entry name" value="Neutral endopeptidase , domain2"/>
    <property type="match status" value="1"/>
</dbReference>
<feature type="chain" id="PRO_5046476503" evidence="8">
    <location>
        <begin position="26"/>
        <end position="690"/>
    </location>
</feature>
<dbReference type="PANTHER" id="PTHR11733">
    <property type="entry name" value="ZINC METALLOPROTEASE FAMILY M13 NEPRILYSIN-RELATED"/>
    <property type="match status" value="1"/>
</dbReference>
<keyword evidence="5" id="KW-0378">Hydrolase</keyword>
<dbReference type="Gene3D" id="3.40.390.10">
    <property type="entry name" value="Collagenase (Catalytic Domain)"/>
    <property type="match status" value="1"/>
</dbReference>
<reference evidence="11 12" key="1">
    <citation type="submission" date="2024-09" db="EMBL/GenBank/DDBJ databases">
        <authorList>
            <person name="Sun Q."/>
            <person name="Mori K."/>
        </authorList>
    </citation>
    <scope>NUCLEOTIDE SEQUENCE [LARGE SCALE GENOMIC DNA]</scope>
    <source>
        <strain evidence="11 12">KCTC 23315</strain>
    </source>
</reference>
<keyword evidence="3" id="KW-0645">Protease</keyword>
<evidence type="ECO:0000256" key="5">
    <source>
        <dbReference type="ARBA" id="ARBA00022801"/>
    </source>
</evidence>
<name>A0ABV6BF87_9GAMM</name>
<dbReference type="RefSeq" id="WP_377245541.1">
    <property type="nucleotide sequence ID" value="NZ_JBHLXP010000003.1"/>
</dbReference>
<dbReference type="Pfam" id="PF01431">
    <property type="entry name" value="Peptidase_M13"/>
    <property type="match status" value="1"/>
</dbReference>
<evidence type="ECO:0000256" key="7">
    <source>
        <dbReference type="ARBA" id="ARBA00023049"/>
    </source>
</evidence>
<evidence type="ECO:0000256" key="2">
    <source>
        <dbReference type="ARBA" id="ARBA00007357"/>
    </source>
</evidence>
<dbReference type="InterPro" id="IPR042089">
    <property type="entry name" value="Peptidase_M13_dom_2"/>
</dbReference>
<keyword evidence="6" id="KW-0862">Zinc</keyword>
<dbReference type="InterPro" id="IPR000718">
    <property type="entry name" value="Peptidase_M13"/>
</dbReference>
<evidence type="ECO:0000313" key="11">
    <source>
        <dbReference type="EMBL" id="MFC0049530.1"/>
    </source>
</evidence>
<dbReference type="SUPFAM" id="SSF55486">
    <property type="entry name" value="Metalloproteases ('zincins'), catalytic domain"/>
    <property type="match status" value="1"/>
</dbReference>
<dbReference type="Pfam" id="PF05649">
    <property type="entry name" value="Peptidase_M13_N"/>
    <property type="match status" value="1"/>
</dbReference>
<dbReference type="PANTHER" id="PTHR11733:SF167">
    <property type="entry name" value="FI17812P1-RELATED"/>
    <property type="match status" value="1"/>
</dbReference>